<dbReference type="EMBL" id="FNGO01000050">
    <property type="protein sequence ID" value="SDM52096.1"/>
    <property type="molecule type" value="Genomic_DNA"/>
</dbReference>
<dbReference type="InterPro" id="IPR009936">
    <property type="entry name" value="DUF1468"/>
</dbReference>
<feature type="transmembrane region" description="Helical" evidence="1">
    <location>
        <begin position="76"/>
        <end position="92"/>
    </location>
</feature>
<feature type="domain" description="DUF1468" evidence="2">
    <location>
        <begin position="7"/>
        <end position="145"/>
    </location>
</feature>
<evidence type="ECO:0000313" key="4">
    <source>
        <dbReference type="Proteomes" id="UP000199476"/>
    </source>
</evidence>
<gene>
    <name evidence="3" type="ORF">SAMN04488692_1502</name>
</gene>
<dbReference type="OrthoDB" id="1987500at2"/>
<dbReference type="Pfam" id="PF07331">
    <property type="entry name" value="TctB"/>
    <property type="match status" value="1"/>
</dbReference>
<dbReference type="Proteomes" id="UP000199476">
    <property type="component" value="Unassembled WGS sequence"/>
</dbReference>
<evidence type="ECO:0000256" key="1">
    <source>
        <dbReference type="SAM" id="Phobius"/>
    </source>
</evidence>
<evidence type="ECO:0000259" key="2">
    <source>
        <dbReference type="Pfam" id="PF07331"/>
    </source>
</evidence>
<keyword evidence="1" id="KW-1133">Transmembrane helix</keyword>
<keyword evidence="4" id="KW-1185">Reference proteome</keyword>
<feature type="transmembrane region" description="Helical" evidence="1">
    <location>
        <begin position="37"/>
        <end position="55"/>
    </location>
</feature>
<dbReference type="RefSeq" id="WP_089762439.1">
    <property type="nucleotide sequence ID" value="NZ_FNGO01000050.1"/>
</dbReference>
<protein>
    <submittedName>
        <fullName evidence="3">Tripartite tricarboxylate transporter TctB family protein</fullName>
    </submittedName>
</protein>
<organism evidence="3 4">
    <name type="scientific">Halarsenatibacter silvermanii</name>
    <dbReference type="NCBI Taxonomy" id="321763"/>
    <lineage>
        <taxon>Bacteria</taxon>
        <taxon>Bacillati</taxon>
        <taxon>Bacillota</taxon>
        <taxon>Clostridia</taxon>
        <taxon>Halanaerobiales</taxon>
        <taxon>Halarsenatibacteraceae</taxon>
        <taxon>Halarsenatibacter</taxon>
    </lineage>
</organism>
<name>A0A1G9TWG5_9FIRM</name>
<dbReference type="STRING" id="321763.SAMN04488692_1502"/>
<dbReference type="AlphaFoldDB" id="A0A1G9TWG5"/>
<reference evidence="3 4" key="1">
    <citation type="submission" date="2016-10" db="EMBL/GenBank/DDBJ databases">
        <authorList>
            <person name="de Groot N.N."/>
        </authorList>
    </citation>
    <scope>NUCLEOTIDE SEQUENCE [LARGE SCALE GENOMIC DNA]</scope>
    <source>
        <strain evidence="3 4">SLAS-1</strain>
    </source>
</reference>
<proteinExistence type="predicted"/>
<sequence length="148" mass="16648">MKFDYGVSILLLAISVFVYFESQGFRGGGLGDPGAGFMPQVISVLLALLSIGLFFQTYKEKNKKNNNSSKITLKDIKNIILVMLGLIMYYYTLRAIGFIILTPILMMYLIYLFNKKISVKAAIFSIILTSALYFVFGGWLNIPIPTMF</sequence>
<accession>A0A1G9TWG5</accession>
<evidence type="ECO:0000313" key="3">
    <source>
        <dbReference type="EMBL" id="SDM52096.1"/>
    </source>
</evidence>
<keyword evidence="1" id="KW-0812">Transmembrane</keyword>
<feature type="transmembrane region" description="Helical" evidence="1">
    <location>
        <begin position="121"/>
        <end position="142"/>
    </location>
</feature>
<keyword evidence="1" id="KW-0472">Membrane</keyword>